<keyword evidence="5" id="KW-0378">Hydrolase</keyword>
<reference evidence="13 14" key="1">
    <citation type="submission" date="2018-11" db="EMBL/GenBank/DDBJ databases">
        <title>Genome sequence of Saitozyma podzolica DSM 27192.</title>
        <authorList>
            <person name="Aliyu H."/>
            <person name="Gorte O."/>
            <person name="Ochsenreither K."/>
        </authorList>
    </citation>
    <scope>NUCLEOTIDE SEQUENCE [LARGE SCALE GENOMIC DNA]</scope>
    <source>
        <strain evidence="13 14">DSM 27192</strain>
    </source>
</reference>
<keyword evidence="14" id="KW-1185">Reference proteome</keyword>
<feature type="region of interest" description="Disordered" evidence="12">
    <location>
        <begin position="770"/>
        <end position="802"/>
    </location>
</feature>
<feature type="compositionally biased region" description="Basic and acidic residues" evidence="12">
    <location>
        <begin position="782"/>
        <end position="794"/>
    </location>
</feature>
<evidence type="ECO:0000313" key="13">
    <source>
        <dbReference type="EMBL" id="RSH89401.1"/>
    </source>
</evidence>
<keyword evidence="7" id="KW-0234">DNA repair</keyword>
<feature type="site" description="Interaction with DNA" evidence="11">
    <location>
        <position position="730"/>
    </location>
</feature>
<comment type="subcellular location">
    <subcellularLocation>
        <location evidence="1">Nucleus</location>
    </subcellularLocation>
</comment>
<keyword evidence="6" id="KW-0269">Exonuclease</keyword>
<dbReference type="SMART" id="SM00726">
    <property type="entry name" value="UIM"/>
    <property type="match status" value="2"/>
</dbReference>
<evidence type="ECO:0000256" key="9">
    <source>
        <dbReference type="PIRSR" id="PIRSR610347-1"/>
    </source>
</evidence>
<dbReference type="GO" id="GO:0003690">
    <property type="term" value="F:double-stranded DNA binding"/>
    <property type="evidence" value="ECO:0007669"/>
    <property type="project" value="TreeGrafter"/>
</dbReference>
<evidence type="ECO:0000313" key="14">
    <source>
        <dbReference type="Proteomes" id="UP000279259"/>
    </source>
</evidence>
<feature type="compositionally biased region" description="Basic and acidic residues" evidence="12">
    <location>
        <begin position="254"/>
        <end position="267"/>
    </location>
</feature>
<evidence type="ECO:0000256" key="2">
    <source>
        <dbReference type="ARBA" id="ARBA00010205"/>
    </source>
</evidence>
<feature type="active site" description="Proton donor/acceptor" evidence="9">
    <location>
        <position position="679"/>
    </location>
</feature>
<gene>
    <name evidence="13" type="ORF">EHS25_002513</name>
</gene>
<evidence type="ECO:0008006" key="15">
    <source>
        <dbReference type="Google" id="ProtNLM"/>
    </source>
</evidence>
<keyword evidence="3" id="KW-0540">Nuclease</keyword>
<dbReference type="Proteomes" id="UP000279259">
    <property type="component" value="Unassembled WGS sequence"/>
</dbReference>
<feature type="compositionally biased region" description="Polar residues" evidence="12">
    <location>
        <begin position="307"/>
        <end position="316"/>
    </location>
</feature>
<organism evidence="13 14">
    <name type="scientific">Saitozyma podzolica</name>
    <dbReference type="NCBI Taxonomy" id="1890683"/>
    <lineage>
        <taxon>Eukaryota</taxon>
        <taxon>Fungi</taxon>
        <taxon>Dikarya</taxon>
        <taxon>Basidiomycota</taxon>
        <taxon>Agaricomycotina</taxon>
        <taxon>Tremellomycetes</taxon>
        <taxon>Tremellales</taxon>
        <taxon>Trimorphomycetaceae</taxon>
        <taxon>Saitozyma</taxon>
    </lineage>
</organism>
<evidence type="ECO:0000256" key="7">
    <source>
        <dbReference type="ARBA" id="ARBA00023204"/>
    </source>
</evidence>
<feature type="binding site" evidence="10">
    <location>
        <position position="681"/>
    </location>
    <ligand>
        <name>substrate</name>
    </ligand>
</feature>
<dbReference type="GO" id="GO:0003697">
    <property type="term" value="F:single-stranded DNA binding"/>
    <property type="evidence" value="ECO:0007669"/>
    <property type="project" value="TreeGrafter"/>
</dbReference>
<comment type="similarity">
    <text evidence="2">Belongs to the tyrosyl-DNA phosphodiesterase family.</text>
</comment>
<evidence type="ECO:0000256" key="5">
    <source>
        <dbReference type="ARBA" id="ARBA00022801"/>
    </source>
</evidence>
<dbReference type="PANTHER" id="PTHR12415">
    <property type="entry name" value="TYROSYL-DNA PHOSPHODIESTERASE 1"/>
    <property type="match status" value="1"/>
</dbReference>
<keyword evidence="8" id="KW-0539">Nucleus</keyword>
<feature type="active site" description="Nucleophile" evidence="9">
    <location>
        <position position="436"/>
    </location>
</feature>
<dbReference type="CDD" id="cd09123">
    <property type="entry name" value="PLDc_Tdp1_2"/>
    <property type="match status" value="1"/>
</dbReference>
<feature type="compositionally biased region" description="Polar residues" evidence="12">
    <location>
        <begin position="272"/>
        <end position="296"/>
    </location>
</feature>
<dbReference type="InterPro" id="IPR010347">
    <property type="entry name" value="Tdp1"/>
</dbReference>
<evidence type="ECO:0000256" key="11">
    <source>
        <dbReference type="PIRSR" id="PIRSR610347-3"/>
    </source>
</evidence>
<dbReference type="AlphaFoldDB" id="A0A427YE03"/>
<evidence type="ECO:0000256" key="8">
    <source>
        <dbReference type="ARBA" id="ARBA00023242"/>
    </source>
</evidence>
<dbReference type="PANTHER" id="PTHR12415:SF0">
    <property type="entry name" value="TYROSYL-DNA PHOSPHODIESTERASE 1"/>
    <property type="match status" value="1"/>
</dbReference>
<name>A0A427YE03_9TREE</name>
<dbReference type="GO" id="GO:0006281">
    <property type="term" value="P:DNA repair"/>
    <property type="evidence" value="ECO:0007669"/>
    <property type="project" value="UniProtKB-KW"/>
</dbReference>
<dbReference type="Gene3D" id="6.10.140.100">
    <property type="match status" value="1"/>
</dbReference>
<sequence length="802" mass="88698">MDYNDYYAASIGGLAGSGQGPVPRPGQNREFDAYCDEMLAETVMTGDEPEDFVPELRRAAWATWRTAAPTSLGEPAAHRQEDEDEELARVLALSAQEHRDHQSRQGSPIPRDDGEDDEDEQFRRAIAASEEEARAPKRQKREETPEEERRQLEEAMAASLAAPGEPIAAHETTSDDEERINAANAEYQASREAFREEERRRRAERIKVPPVASATPETALPTPPPSTTAPTSVATSSDPSEQPLFNRPYVDSAKLSDRAQMEQERLARQAARNAQPSGSNPAVSSSTKGASTSQAIPLQASAGPSRATGSHSQSTAPRHPLQAPGPFPSDAAGEYYPDGELRNSTLTIGQETSERTFDARDVIGRTSQISLIIMCSFVIDNEWLDTILPPPDKVPTIVIRPHPRENHPAWNGKVQAQPTGDVYCYPRMVGDWGSAHMKFFWIFYKTGRLRVAIMSANMVKYDWEWIENTIFVQDFLPLPRPVPLREDHLPHDLPRQFTFLFIHLKVHKALKYLTDMHPAGKAIPFSAENGFQDMERYDWSKVKVGIVMSVPGTYDGPDEMDKFGLCRLGRLLSDQGWKPKVGEKVVAEYQGSSLGQYGLDWTDLFYQFCCGKTSRQLLGHAKPKTWPPVKVLYPSLATVDASHLGRDGGGTMFVGKGWNKVTQPLFHDANSKRGGVLMHAKVLVATFEPRERSLGFVPSPAKGGKRKAEDMSDEAEGVGGWVYTGSHNFSSAAWGTPNLKRGDGSMNIRNYELGIVFPLAREGARAIADRVAPYKRPARPYGPKDEPWDQKAHGVDANGGGD</sequence>
<evidence type="ECO:0000256" key="1">
    <source>
        <dbReference type="ARBA" id="ARBA00004123"/>
    </source>
</evidence>
<dbReference type="OrthoDB" id="47785at2759"/>
<evidence type="ECO:0000256" key="10">
    <source>
        <dbReference type="PIRSR" id="PIRSR610347-2"/>
    </source>
</evidence>
<evidence type="ECO:0000256" key="3">
    <source>
        <dbReference type="ARBA" id="ARBA00022722"/>
    </source>
</evidence>
<feature type="region of interest" description="Disordered" evidence="12">
    <location>
        <begin position="67"/>
        <end position="341"/>
    </location>
</feature>
<feature type="compositionally biased region" description="Basic and acidic residues" evidence="12">
    <location>
        <begin position="131"/>
        <end position="153"/>
    </location>
</feature>
<dbReference type="SUPFAM" id="SSF56024">
    <property type="entry name" value="Phospholipase D/nuclease"/>
    <property type="match status" value="2"/>
</dbReference>
<comment type="caution">
    <text evidence="13">The sequence shown here is derived from an EMBL/GenBank/DDBJ whole genome shotgun (WGS) entry which is preliminary data.</text>
</comment>
<feature type="binding site" evidence="10">
    <location>
        <position position="438"/>
    </location>
    <ligand>
        <name>substrate</name>
    </ligand>
</feature>
<dbReference type="GO" id="GO:0017005">
    <property type="term" value="F:3'-tyrosyl-DNA phosphodiesterase activity"/>
    <property type="evidence" value="ECO:0007669"/>
    <property type="project" value="TreeGrafter"/>
</dbReference>
<feature type="compositionally biased region" description="Basic and acidic residues" evidence="12">
    <location>
        <begin position="192"/>
        <end position="207"/>
    </location>
</feature>
<dbReference type="EMBL" id="RSCD01000014">
    <property type="protein sequence ID" value="RSH89401.1"/>
    <property type="molecule type" value="Genomic_DNA"/>
</dbReference>
<proteinExistence type="inferred from homology"/>
<evidence type="ECO:0000256" key="12">
    <source>
        <dbReference type="SAM" id="MobiDB-lite"/>
    </source>
</evidence>
<evidence type="ECO:0000256" key="6">
    <source>
        <dbReference type="ARBA" id="ARBA00022839"/>
    </source>
</evidence>
<dbReference type="Pfam" id="PF06087">
    <property type="entry name" value="Tyr-DNA_phospho"/>
    <property type="match status" value="1"/>
</dbReference>
<dbReference type="STRING" id="1890683.A0A427YE03"/>
<evidence type="ECO:0000256" key="4">
    <source>
        <dbReference type="ARBA" id="ARBA00022763"/>
    </source>
</evidence>
<protein>
    <recommendedName>
        <fullName evidence="15">Tyrosyl-DNA phosphodiesterase 1</fullName>
    </recommendedName>
</protein>
<feature type="compositionally biased region" description="Low complexity" evidence="12">
    <location>
        <begin position="228"/>
        <end position="240"/>
    </location>
</feature>
<dbReference type="CDD" id="cd09122">
    <property type="entry name" value="PLDc_Tdp1_1"/>
    <property type="match status" value="1"/>
</dbReference>
<accession>A0A427YE03</accession>
<dbReference type="PROSITE" id="PS50330">
    <property type="entry name" value="UIM"/>
    <property type="match status" value="2"/>
</dbReference>
<dbReference type="GO" id="GO:0004527">
    <property type="term" value="F:exonuclease activity"/>
    <property type="evidence" value="ECO:0007669"/>
    <property type="project" value="UniProtKB-KW"/>
</dbReference>
<dbReference type="GO" id="GO:0005634">
    <property type="term" value="C:nucleus"/>
    <property type="evidence" value="ECO:0007669"/>
    <property type="project" value="UniProtKB-SubCell"/>
</dbReference>
<dbReference type="InterPro" id="IPR003903">
    <property type="entry name" value="UIM_dom"/>
</dbReference>
<dbReference type="Gene3D" id="3.30.870.10">
    <property type="entry name" value="Endonuclease Chain A"/>
    <property type="match status" value="2"/>
</dbReference>
<keyword evidence="4" id="KW-0227">DNA damage</keyword>